<keyword evidence="2" id="KW-1185">Reference proteome</keyword>
<protein>
    <submittedName>
        <fullName evidence="1">Cytosolic sulfotransferase 15</fullName>
    </submittedName>
</protein>
<sequence length="572" mass="66232">MATSQPPLFPPKYLQEDDLTQECKELLSCLPREKGWVVSHFYQYQGFWHSSRQLQGVIACQQHFQAQDTDILLVTTPKSGTTWLKAILFAIKNRTHYPDMNRHPLLANNPHDLVPFLELKLYVDKQVPNLTFFTSPRLFATHLPFSSLPKSVTCSASKLVYLCRNPMDTFVSLHHFANKLRPPSLGPNILEDVFDMFCRGVCLYGPFWDHVLGYWKESLEKPQKVLFLKYEEMKEEPTIHLKRLAEFMGCPFSQEEETLGVVDEMSRLCSFDNLSSLEVNKNGKLSSGEENKAFFRRGVIAWQQHFQAQDIDILLVTTPKSGTTWLKAILFAIENWTRYPDTNQHPLLVNNPHDLVIFLELQLYVDKQVPDLTSFTSPRLFATHLPFSSFPESVTCSASKLVYLCRNPMDTFISLHHFANKIRPRSFGPNILEDVFDMFCRGVCLCGSFWDHVLGYWKESLEKLQKVFFLKYEEMKEEPIIHLKRLAEFMGCPFSLEEETLGVVDKILRLCSFNHLSSLEVNKNGKSLTGVENKAFFRRSEVGDWKNYLTDEMVDCLVQIGEQKFVESRLKF</sequence>
<reference evidence="1 2" key="1">
    <citation type="journal article" date="2022" name="Plant J.">
        <title>Chromosome-level genome of Camellia lanceoleosa provides a valuable resource for understanding genome evolution and self-incompatibility.</title>
        <authorList>
            <person name="Gong W."/>
            <person name="Xiao S."/>
            <person name="Wang L."/>
            <person name="Liao Z."/>
            <person name="Chang Y."/>
            <person name="Mo W."/>
            <person name="Hu G."/>
            <person name="Li W."/>
            <person name="Zhao G."/>
            <person name="Zhu H."/>
            <person name="Hu X."/>
            <person name="Ji K."/>
            <person name="Xiang X."/>
            <person name="Song Q."/>
            <person name="Yuan D."/>
            <person name="Jin S."/>
            <person name="Zhang L."/>
        </authorList>
    </citation>
    <scope>NUCLEOTIDE SEQUENCE [LARGE SCALE GENOMIC DNA]</scope>
    <source>
        <strain evidence="1">SQ_2022a</strain>
    </source>
</reference>
<organism evidence="1 2">
    <name type="scientific">Camellia lanceoleosa</name>
    <dbReference type="NCBI Taxonomy" id="1840588"/>
    <lineage>
        <taxon>Eukaryota</taxon>
        <taxon>Viridiplantae</taxon>
        <taxon>Streptophyta</taxon>
        <taxon>Embryophyta</taxon>
        <taxon>Tracheophyta</taxon>
        <taxon>Spermatophyta</taxon>
        <taxon>Magnoliopsida</taxon>
        <taxon>eudicotyledons</taxon>
        <taxon>Gunneridae</taxon>
        <taxon>Pentapetalae</taxon>
        <taxon>asterids</taxon>
        <taxon>Ericales</taxon>
        <taxon>Theaceae</taxon>
        <taxon>Camellia</taxon>
    </lineage>
</organism>
<evidence type="ECO:0000313" key="1">
    <source>
        <dbReference type="EMBL" id="KAI8023808.1"/>
    </source>
</evidence>
<dbReference type="EMBL" id="CM045763">
    <property type="protein sequence ID" value="KAI8023808.1"/>
    <property type="molecule type" value="Genomic_DNA"/>
</dbReference>
<proteinExistence type="predicted"/>
<name>A0ACC0IDZ9_9ERIC</name>
<dbReference type="Proteomes" id="UP001060215">
    <property type="component" value="Chromosome 6"/>
</dbReference>
<gene>
    <name evidence="1" type="ORF">LOK49_LG03G00559</name>
</gene>
<accession>A0ACC0IDZ9</accession>
<comment type="caution">
    <text evidence="1">The sequence shown here is derived from an EMBL/GenBank/DDBJ whole genome shotgun (WGS) entry which is preliminary data.</text>
</comment>
<evidence type="ECO:0000313" key="2">
    <source>
        <dbReference type="Proteomes" id="UP001060215"/>
    </source>
</evidence>